<dbReference type="Pfam" id="PF02397">
    <property type="entry name" value="Bac_transf"/>
    <property type="match status" value="1"/>
</dbReference>
<dbReference type="PANTHER" id="PTHR30576:SF0">
    <property type="entry name" value="UNDECAPRENYL-PHOSPHATE N-ACETYLGALACTOSAMINYL 1-PHOSPHATE TRANSFERASE-RELATED"/>
    <property type="match status" value="1"/>
</dbReference>
<dbReference type="AlphaFoldDB" id="A0A9X3BXM7"/>
<protein>
    <submittedName>
        <fullName evidence="9">Exopolysaccharide biosynthesis polyprenyl glycosylphosphotransferase</fullName>
    </submittedName>
</protein>
<organism evidence="9 10">
    <name type="scientific">Flavobacterium shii</name>
    <dbReference type="NCBI Taxonomy" id="2987687"/>
    <lineage>
        <taxon>Bacteria</taxon>
        <taxon>Pseudomonadati</taxon>
        <taxon>Bacteroidota</taxon>
        <taxon>Flavobacteriia</taxon>
        <taxon>Flavobacteriales</taxon>
        <taxon>Flavobacteriaceae</taxon>
        <taxon>Flavobacterium</taxon>
    </lineage>
</organism>
<evidence type="ECO:0000256" key="2">
    <source>
        <dbReference type="ARBA" id="ARBA00006464"/>
    </source>
</evidence>
<dbReference type="Gene3D" id="3.40.50.720">
    <property type="entry name" value="NAD(P)-binding Rossmann-like Domain"/>
    <property type="match status" value="1"/>
</dbReference>
<gene>
    <name evidence="9" type="ORF">OIU83_07415</name>
</gene>
<accession>A0A9X3BXM7</accession>
<keyword evidence="4 7" id="KW-0812">Transmembrane</keyword>
<dbReference type="InterPro" id="IPR017475">
    <property type="entry name" value="EPS_sugar_tfrase"/>
</dbReference>
<keyword evidence="3" id="KW-0808">Transferase</keyword>
<feature type="transmembrane region" description="Helical" evidence="7">
    <location>
        <begin position="110"/>
        <end position="133"/>
    </location>
</feature>
<evidence type="ECO:0000256" key="6">
    <source>
        <dbReference type="ARBA" id="ARBA00023136"/>
    </source>
</evidence>
<proteinExistence type="inferred from homology"/>
<feature type="transmembrane region" description="Helical" evidence="7">
    <location>
        <begin position="49"/>
        <end position="68"/>
    </location>
</feature>
<keyword evidence="6 7" id="KW-0472">Membrane</keyword>
<evidence type="ECO:0000256" key="5">
    <source>
        <dbReference type="ARBA" id="ARBA00022989"/>
    </source>
</evidence>
<keyword evidence="5 7" id="KW-1133">Transmembrane helix</keyword>
<dbReference type="RefSeq" id="WP_264205613.1">
    <property type="nucleotide sequence ID" value="NZ_JAOZEW010000005.1"/>
</dbReference>
<evidence type="ECO:0000313" key="9">
    <source>
        <dbReference type="EMBL" id="MCV9927475.1"/>
    </source>
</evidence>
<feature type="transmembrane region" description="Helical" evidence="7">
    <location>
        <begin position="272"/>
        <end position="300"/>
    </location>
</feature>
<comment type="caution">
    <text evidence="9">The sequence shown here is derived from an EMBL/GenBank/DDBJ whole genome shotgun (WGS) entry which is preliminary data.</text>
</comment>
<evidence type="ECO:0000256" key="4">
    <source>
        <dbReference type="ARBA" id="ARBA00022692"/>
    </source>
</evidence>
<feature type="transmembrane region" description="Helical" evidence="7">
    <location>
        <begin position="80"/>
        <end position="98"/>
    </location>
</feature>
<evidence type="ECO:0000259" key="8">
    <source>
        <dbReference type="Pfam" id="PF02397"/>
    </source>
</evidence>
<dbReference type="PANTHER" id="PTHR30576">
    <property type="entry name" value="COLANIC BIOSYNTHESIS UDP-GLUCOSE LIPID CARRIER TRANSFERASE"/>
    <property type="match status" value="1"/>
</dbReference>
<comment type="similarity">
    <text evidence="2">Belongs to the bacterial sugar transferase family.</text>
</comment>
<evidence type="ECO:0000256" key="3">
    <source>
        <dbReference type="ARBA" id="ARBA00022679"/>
    </source>
</evidence>
<dbReference type="InterPro" id="IPR003362">
    <property type="entry name" value="Bact_transf"/>
</dbReference>
<name>A0A9X3BXM7_9FLAO</name>
<evidence type="ECO:0000256" key="7">
    <source>
        <dbReference type="SAM" id="Phobius"/>
    </source>
</evidence>
<evidence type="ECO:0000256" key="1">
    <source>
        <dbReference type="ARBA" id="ARBA00004141"/>
    </source>
</evidence>
<sequence length="464" mass="54489">MPQKNKMHFEISERKVILRFFDSFFVLATLYLLSKVFDYHYFNISDSNFYWVIVLVVYLNVFGSIFEMYNLQVASNQFQVLKSTVITVSTTVFVYLLTPVLSPELPKQRISILIFYLAIFFAVLFWRFFYVYFLASHRYFQNVVLICDQDQVEELITGLENVDPHYKIIGYVNLDISNNNQTGYHYVKEIKKDELEEFVIHNRVSEIVIASQKTDGITPDLYQQLLHLLKSGKIIREYTQVYESKTQRIPVQFIARDFYRFFPFSRSNNNKLYLLIVRLFEFVFSLLGLLIALCLIPFIFIGNLIGNKGKLFYTQERIGKDGVAFIIYKFRTMVKNSEPKGVVFASANDARVTPFGKMMRKSRIDELPQFVNVIKGDMAVIGPRPERPFFVKEIAQIMPFYETRHVIKPGLTGWAQVNYSYGESIEESLVKLQYDLYYIKHRSIFLDLSITFKTLTTVLFYKGQ</sequence>
<reference evidence="9" key="1">
    <citation type="submission" date="2022-10" db="EMBL/GenBank/DDBJ databases">
        <title>Two novel species of Flavobacterium.</title>
        <authorList>
            <person name="Liu Q."/>
            <person name="Xin Y.-H."/>
        </authorList>
    </citation>
    <scope>NUCLEOTIDE SEQUENCE</scope>
    <source>
        <strain evidence="9">LS1R49</strain>
    </source>
</reference>
<comment type="subcellular location">
    <subcellularLocation>
        <location evidence="1">Membrane</location>
        <topology evidence="1">Multi-pass membrane protein</topology>
    </subcellularLocation>
</comment>
<dbReference type="EMBL" id="JAOZEW010000005">
    <property type="protein sequence ID" value="MCV9927475.1"/>
    <property type="molecule type" value="Genomic_DNA"/>
</dbReference>
<dbReference type="NCBIfam" id="TIGR03025">
    <property type="entry name" value="EPS_sugtrans"/>
    <property type="match status" value="1"/>
</dbReference>
<dbReference type="GO" id="GO:0016020">
    <property type="term" value="C:membrane"/>
    <property type="evidence" value="ECO:0007669"/>
    <property type="project" value="UniProtKB-SubCell"/>
</dbReference>
<evidence type="ECO:0000313" key="10">
    <source>
        <dbReference type="Proteomes" id="UP001151079"/>
    </source>
</evidence>
<dbReference type="Proteomes" id="UP001151079">
    <property type="component" value="Unassembled WGS sequence"/>
</dbReference>
<feature type="domain" description="Bacterial sugar transferase" evidence="8">
    <location>
        <begin position="278"/>
        <end position="459"/>
    </location>
</feature>
<keyword evidence="10" id="KW-1185">Reference proteome</keyword>
<feature type="transmembrane region" description="Helical" evidence="7">
    <location>
        <begin position="16"/>
        <end position="37"/>
    </location>
</feature>
<dbReference type="GO" id="GO:0016780">
    <property type="term" value="F:phosphotransferase activity, for other substituted phosphate groups"/>
    <property type="evidence" value="ECO:0007669"/>
    <property type="project" value="TreeGrafter"/>
</dbReference>